<organism evidence="1">
    <name type="scientific">Mycobacterium xenopi 4042</name>
    <dbReference type="NCBI Taxonomy" id="1299334"/>
    <lineage>
        <taxon>Bacteria</taxon>
        <taxon>Bacillati</taxon>
        <taxon>Actinomycetota</taxon>
        <taxon>Actinomycetes</taxon>
        <taxon>Mycobacteriales</taxon>
        <taxon>Mycobacteriaceae</taxon>
        <taxon>Mycobacterium</taxon>
    </lineage>
</organism>
<sequence length="98" mass="10715">MKGGIHTTEAQGRLCLSTYHGAITVYPFCSLASSKIRPLPIHMQLFNRAKLNPTPIPAWKGTAMTRPSLSLNPWMGDFVLPSTRLFWDAAECGAVGRG</sequence>
<reference evidence="1" key="1">
    <citation type="submission" date="2014-01" db="EMBL/GenBank/DDBJ databases">
        <authorList>
            <person name="Brown-Elliot B."/>
            <person name="Wallace R."/>
            <person name="Lenaerts A."/>
            <person name="Ordway D."/>
            <person name="DeGroote M.A."/>
            <person name="Parker T."/>
            <person name="Sizemore C."/>
            <person name="Tallon L.J."/>
            <person name="Sadzewicz L.K."/>
            <person name="Sengamalay N."/>
            <person name="Fraser C.M."/>
            <person name="Hine E."/>
            <person name="Shefchek K.A."/>
            <person name="Das S.P."/>
            <person name="Tettelin H."/>
        </authorList>
    </citation>
    <scope>NUCLEOTIDE SEQUENCE [LARGE SCALE GENOMIC DNA]</scope>
    <source>
        <strain evidence="1">4042</strain>
    </source>
</reference>
<dbReference type="AlphaFoldDB" id="X7ZVF2"/>
<dbReference type="PATRIC" id="fig|1299334.3.peg.7728"/>
<name>X7ZVF2_MYCXE</name>
<dbReference type="EMBL" id="JAOB01000069">
    <property type="protein sequence ID" value="EUA23597.1"/>
    <property type="molecule type" value="Genomic_DNA"/>
</dbReference>
<accession>X7ZVF2</accession>
<gene>
    <name evidence="1" type="ORF">I553_5789</name>
</gene>
<protein>
    <submittedName>
        <fullName evidence="1">Uncharacterized protein</fullName>
    </submittedName>
</protein>
<evidence type="ECO:0000313" key="1">
    <source>
        <dbReference type="EMBL" id="EUA23597.1"/>
    </source>
</evidence>
<proteinExistence type="predicted"/>
<comment type="caution">
    <text evidence="1">The sequence shown here is derived from an EMBL/GenBank/DDBJ whole genome shotgun (WGS) entry which is preliminary data.</text>
</comment>